<accession>A0A3N2GPT3</accession>
<reference evidence="7 8" key="1">
    <citation type="submission" date="2018-11" db="EMBL/GenBank/DDBJ databases">
        <title>Sequencing the genomes of 1000 actinobacteria strains.</title>
        <authorList>
            <person name="Klenk H.-P."/>
        </authorList>
    </citation>
    <scope>NUCLEOTIDE SEQUENCE [LARGE SCALE GENOMIC DNA]</scope>
    <source>
        <strain evidence="7 8">DSM 44348</strain>
    </source>
</reference>
<evidence type="ECO:0000256" key="2">
    <source>
        <dbReference type="ARBA" id="ARBA00022857"/>
    </source>
</evidence>
<dbReference type="UniPathway" id="UPA00028">
    <property type="reaction ID" value="UER00004"/>
</dbReference>
<keyword evidence="2 4" id="KW-0521">NADP</keyword>
<feature type="domain" description="Ketopantoate reductase C-terminal" evidence="6">
    <location>
        <begin position="175"/>
        <end position="293"/>
    </location>
</feature>
<dbReference type="InterPro" id="IPR013752">
    <property type="entry name" value="KPA_reductase"/>
</dbReference>
<dbReference type="EC" id="1.1.1.169" evidence="4"/>
<dbReference type="AlphaFoldDB" id="A0A3N2GPT3"/>
<protein>
    <recommendedName>
        <fullName evidence="4">2-dehydropantoate 2-reductase</fullName>
        <ecNumber evidence="4">1.1.1.169</ecNumber>
    </recommendedName>
    <alternativeName>
        <fullName evidence="4">Ketopantoate reductase</fullName>
    </alternativeName>
</protein>
<dbReference type="InterPro" id="IPR013332">
    <property type="entry name" value="KPR_N"/>
</dbReference>
<organism evidence="7 8">
    <name type="scientific">Amycolatopsis thermoflava</name>
    <dbReference type="NCBI Taxonomy" id="84480"/>
    <lineage>
        <taxon>Bacteria</taxon>
        <taxon>Bacillati</taxon>
        <taxon>Actinomycetota</taxon>
        <taxon>Actinomycetes</taxon>
        <taxon>Pseudonocardiales</taxon>
        <taxon>Pseudonocardiaceae</taxon>
        <taxon>Amycolatopsis</taxon>
        <taxon>Amycolatopsis methanolica group</taxon>
    </lineage>
</organism>
<dbReference type="NCBIfam" id="TIGR00745">
    <property type="entry name" value="apbA_panE"/>
    <property type="match status" value="1"/>
</dbReference>
<dbReference type="Gene3D" id="1.10.1040.10">
    <property type="entry name" value="N-(1-d-carboxylethyl)-l-norvaline Dehydrogenase, domain 2"/>
    <property type="match status" value="1"/>
</dbReference>
<comment type="similarity">
    <text evidence="1 4">Belongs to the ketopantoate reductase family.</text>
</comment>
<dbReference type="Pfam" id="PF08546">
    <property type="entry name" value="ApbA_C"/>
    <property type="match status" value="1"/>
</dbReference>
<comment type="catalytic activity">
    <reaction evidence="4">
        <text>(R)-pantoate + NADP(+) = 2-dehydropantoate + NADPH + H(+)</text>
        <dbReference type="Rhea" id="RHEA:16233"/>
        <dbReference type="ChEBI" id="CHEBI:11561"/>
        <dbReference type="ChEBI" id="CHEBI:15378"/>
        <dbReference type="ChEBI" id="CHEBI:15980"/>
        <dbReference type="ChEBI" id="CHEBI:57783"/>
        <dbReference type="ChEBI" id="CHEBI:58349"/>
        <dbReference type="EC" id="1.1.1.169"/>
    </reaction>
</comment>
<feature type="domain" description="Ketopantoate reductase N-terminal" evidence="5">
    <location>
        <begin position="11"/>
        <end position="142"/>
    </location>
</feature>
<keyword evidence="4" id="KW-0566">Pantothenate biosynthesis</keyword>
<dbReference type="InterPro" id="IPR008927">
    <property type="entry name" value="6-PGluconate_DH-like_C_sf"/>
</dbReference>
<evidence type="ECO:0000256" key="1">
    <source>
        <dbReference type="ARBA" id="ARBA00007870"/>
    </source>
</evidence>
<dbReference type="SUPFAM" id="SSF48179">
    <property type="entry name" value="6-phosphogluconate dehydrogenase C-terminal domain-like"/>
    <property type="match status" value="1"/>
</dbReference>
<dbReference type="InterPro" id="IPR036291">
    <property type="entry name" value="NAD(P)-bd_dom_sf"/>
</dbReference>
<proteinExistence type="inferred from homology"/>
<dbReference type="InterPro" id="IPR003710">
    <property type="entry name" value="ApbA"/>
</dbReference>
<keyword evidence="8" id="KW-1185">Reference proteome</keyword>
<comment type="function">
    <text evidence="4">Catalyzes the NADPH-dependent reduction of ketopantoate into pantoic acid.</text>
</comment>
<dbReference type="InterPro" id="IPR013328">
    <property type="entry name" value="6PGD_dom2"/>
</dbReference>
<dbReference type="PANTHER" id="PTHR21708:SF26">
    <property type="entry name" value="2-DEHYDROPANTOATE 2-REDUCTASE"/>
    <property type="match status" value="1"/>
</dbReference>
<dbReference type="InterPro" id="IPR051402">
    <property type="entry name" value="KPR-Related"/>
</dbReference>
<comment type="pathway">
    <text evidence="4">Cofactor biosynthesis; (R)-pantothenate biosynthesis; (R)-pantoate from 3-methyl-2-oxobutanoate: step 2/2.</text>
</comment>
<comment type="caution">
    <text evidence="7">The sequence shown here is derived from an EMBL/GenBank/DDBJ whole genome shotgun (WGS) entry which is preliminary data.</text>
</comment>
<name>A0A3N2GPT3_9PSEU</name>
<dbReference type="Proteomes" id="UP000274843">
    <property type="component" value="Unassembled WGS sequence"/>
</dbReference>
<evidence type="ECO:0000256" key="3">
    <source>
        <dbReference type="ARBA" id="ARBA00023002"/>
    </source>
</evidence>
<evidence type="ECO:0000259" key="6">
    <source>
        <dbReference type="Pfam" id="PF08546"/>
    </source>
</evidence>
<dbReference type="SUPFAM" id="SSF51735">
    <property type="entry name" value="NAD(P)-binding Rossmann-fold domains"/>
    <property type="match status" value="1"/>
</dbReference>
<evidence type="ECO:0000259" key="5">
    <source>
        <dbReference type="Pfam" id="PF02558"/>
    </source>
</evidence>
<dbReference type="Pfam" id="PF02558">
    <property type="entry name" value="ApbA"/>
    <property type="match status" value="1"/>
</dbReference>
<evidence type="ECO:0000256" key="4">
    <source>
        <dbReference type="RuleBase" id="RU362068"/>
    </source>
</evidence>
<keyword evidence="3 4" id="KW-0560">Oxidoreductase</keyword>
<evidence type="ECO:0000313" key="7">
    <source>
        <dbReference type="EMBL" id="ROS38611.1"/>
    </source>
</evidence>
<dbReference type="EMBL" id="RKHY01000001">
    <property type="protein sequence ID" value="ROS38611.1"/>
    <property type="molecule type" value="Genomic_DNA"/>
</dbReference>
<gene>
    <name evidence="7" type="ORF">EDD35_0894</name>
</gene>
<dbReference type="GO" id="GO:0015940">
    <property type="term" value="P:pantothenate biosynthetic process"/>
    <property type="evidence" value="ECO:0007669"/>
    <property type="project" value="UniProtKB-UniPathway"/>
</dbReference>
<dbReference type="GO" id="GO:0005737">
    <property type="term" value="C:cytoplasm"/>
    <property type="evidence" value="ECO:0007669"/>
    <property type="project" value="TreeGrafter"/>
</dbReference>
<evidence type="ECO:0000313" key="8">
    <source>
        <dbReference type="Proteomes" id="UP000274843"/>
    </source>
</evidence>
<dbReference type="Gene3D" id="3.40.50.720">
    <property type="entry name" value="NAD(P)-binding Rossmann-like Domain"/>
    <property type="match status" value="1"/>
</dbReference>
<dbReference type="PANTHER" id="PTHR21708">
    <property type="entry name" value="PROBABLE 2-DEHYDROPANTOATE 2-REDUCTASE"/>
    <property type="match status" value="1"/>
</dbReference>
<sequence>MVTTINPTEPVALIGAGALGTLLGHHLARAGHPVIVCGRSEVDRLVVTDETGRREEPVKWAATPADLPAVRWAVLAVKIGATPSTAEWLARLPADGGVLVAQNGIDQRERVSPLTAATVVPALAWLNCELVAPGHTRSRTTGRGIVVPDDDGGRAVARLYDGSGLVVETSPDLPLASWEKLIINVVANSLTALTGRRMEMLGDPALRAIAMDLAAETASVARAAGVALTGTRAREIVEWLAGTDPGLTTSMLQDRQAGRPLEHDGLLGPVVTLAGKHGIPAPVTTTILRLLHGLPR</sequence>
<dbReference type="GO" id="GO:0008677">
    <property type="term" value="F:2-dehydropantoate 2-reductase activity"/>
    <property type="evidence" value="ECO:0007669"/>
    <property type="project" value="UniProtKB-EC"/>
</dbReference>